<dbReference type="InterPro" id="IPR018247">
    <property type="entry name" value="EF_Hand_1_Ca_BS"/>
</dbReference>
<name>A0A9W6VPC0_9ACTN</name>
<dbReference type="PROSITE" id="PS00018">
    <property type="entry name" value="EF_HAND_1"/>
    <property type="match status" value="2"/>
</dbReference>
<gene>
    <name evidence="3" type="ORF">Airi01_025690</name>
</gene>
<dbReference type="EMBL" id="BSTJ01000002">
    <property type="protein sequence ID" value="GLY74302.1"/>
    <property type="molecule type" value="Genomic_DNA"/>
</dbReference>
<evidence type="ECO:0000256" key="1">
    <source>
        <dbReference type="ARBA" id="ARBA00022737"/>
    </source>
</evidence>
<dbReference type="AlphaFoldDB" id="A0A9W6VPC0"/>
<dbReference type="SMART" id="SM00054">
    <property type="entry name" value="EFh"/>
    <property type="match status" value="2"/>
</dbReference>
<dbReference type="Proteomes" id="UP001165135">
    <property type="component" value="Unassembled WGS sequence"/>
</dbReference>
<sequence length="69" mass="7689">MTTPDDAAATFKEFDYDGDGYVTAVEFKLAMTARRQQVTGDEIDSIWAHADKDKDGKINQAEFAEAWNA</sequence>
<proteinExistence type="predicted"/>
<feature type="domain" description="EF-hand" evidence="2">
    <location>
        <begin position="38"/>
        <end position="69"/>
    </location>
</feature>
<evidence type="ECO:0000313" key="3">
    <source>
        <dbReference type="EMBL" id="GLY74302.1"/>
    </source>
</evidence>
<dbReference type="InterPro" id="IPR002048">
    <property type="entry name" value="EF_hand_dom"/>
</dbReference>
<dbReference type="RefSeq" id="WP_285620052.1">
    <property type="nucleotide sequence ID" value="NZ_BSTJ01000002.1"/>
</dbReference>
<dbReference type="CDD" id="cd00051">
    <property type="entry name" value="EFh"/>
    <property type="match status" value="1"/>
</dbReference>
<organism evidence="3 4">
    <name type="scientific">Actinoallomurus iriomotensis</name>
    <dbReference type="NCBI Taxonomy" id="478107"/>
    <lineage>
        <taxon>Bacteria</taxon>
        <taxon>Bacillati</taxon>
        <taxon>Actinomycetota</taxon>
        <taxon>Actinomycetes</taxon>
        <taxon>Streptosporangiales</taxon>
        <taxon>Thermomonosporaceae</taxon>
        <taxon>Actinoallomurus</taxon>
    </lineage>
</organism>
<dbReference type="Pfam" id="PF13499">
    <property type="entry name" value="EF-hand_7"/>
    <property type="match status" value="1"/>
</dbReference>
<dbReference type="InterPro" id="IPR011992">
    <property type="entry name" value="EF-hand-dom_pair"/>
</dbReference>
<accession>A0A9W6VPC0</accession>
<feature type="domain" description="EF-hand" evidence="2">
    <location>
        <begin position="2"/>
        <end position="37"/>
    </location>
</feature>
<reference evidence="3" key="1">
    <citation type="submission" date="2023-03" db="EMBL/GenBank/DDBJ databases">
        <title>Actinoallomurus iriomotensis NBRC 103681.</title>
        <authorList>
            <person name="Ichikawa N."/>
            <person name="Sato H."/>
            <person name="Tonouchi N."/>
        </authorList>
    </citation>
    <scope>NUCLEOTIDE SEQUENCE</scope>
    <source>
        <strain evidence="3">NBRC 103681</strain>
    </source>
</reference>
<protein>
    <recommendedName>
        <fullName evidence="2">EF-hand domain-containing protein</fullName>
    </recommendedName>
</protein>
<dbReference type="PROSITE" id="PS50222">
    <property type="entry name" value="EF_HAND_2"/>
    <property type="match status" value="2"/>
</dbReference>
<dbReference type="Gene3D" id="1.10.238.10">
    <property type="entry name" value="EF-hand"/>
    <property type="match status" value="1"/>
</dbReference>
<dbReference type="SUPFAM" id="SSF47473">
    <property type="entry name" value="EF-hand"/>
    <property type="match status" value="1"/>
</dbReference>
<dbReference type="GO" id="GO:0005509">
    <property type="term" value="F:calcium ion binding"/>
    <property type="evidence" value="ECO:0007669"/>
    <property type="project" value="InterPro"/>
</dbReference>
<comment type="caution">
    <text evidence="3">The sequence shown here is derived from an EMBL/GenBank/DDBJ whole genome shotgun (WGS) entry which is preliminary data.</text>
</comment>
<evidence type="ECO:0000259" key="2">
    <source>
        <dbReference type="PROSITE" id="PS50222"/>
    </source>
</evidence>
<dbReference type="FunFam" id="1.10.238.10:FF:000003">
    <property type="entry name" value="Calmodulin A"/>
    <property type="match status" value="1"/>
</dbReference>
<evidence type="ECO:0000313" key="4">
    <source>
        <dbReference type="Proteomes" id="UP001165135"/>
    </source>
</evidence>
<keyword evidence="1" id="KW-0677">Repeat</keyword>